<evidence type="ECO:0000313" key="3">
    <source>
        <dbReference type="Proteomes" id="UP000823775"/>
    </source>
</evidence>
<comment type="caution">
    <text evidence="2">The sequence shown here is derived from an EMBL/GenBank/DDBJ whole genome shotgun (WGS) entry which is preliminary data.</text>
</comment>
<accession>A0ABS8S584</accession>
<dbReference type="PANTHER" id="PTHR33233">
    <property type="entry name" value="ENDONUCLEASE/EXONUCLEASE/PHOSPHATASE"/>
    <property type="match status" value="1"/>
</dbReference>
<protein>
    <submittedName>
        <fullName evidence="2">Uncharacterized protein</fullName>
    </submittedName>
</protein>
<sequence>MAAHRSKKTPVELFPDISKEDKAEPDKKNSGEVYMLMNALQQIDRISYARMLVGMDITKTQSIEIKVEDPKGRVFIQEIAYEWTPTYCPSCLIIDVISEGQRSISISEIGGNAMTNEVIHQKPNVEKGTTPIAKTDQVHLSQQRYLEIWQDCRDKSVANRVQKQVSSKTHITSANDFNILHNHDTRYVTGTGEKLEIQQSWLGKKPPYLTLNKVSYVEC</sequence>
<dbReference type="PANTHER" id="PTHR33233:SF17">
    <property type="entry name" value="DUF4283 DOMAIN-CONTAINING PROTEIN"/>
    <property type="match status" value="1"/>
</dbReference>
<evidence type="ECO:0000313" key="2">
    <source>
        <dbReference type="EMBL" id="MCD7453024.1"/>
    </source>
</evidence>
<keyword evidence="3" id="KW-1185">Reference proteome</keyword>
<dbReference type="EMBL" id="JACEIK010000234">
    <property type="protein sequence ID" value="MCD7453024.1"/>
    <property type="molecule type" value="Genomic_DNA"/>
</dbReference>
<name>A0ABS8S584_DATST</name>
<gene>
    <name evidence="2" type="ORF">HAX54_019281</name>
</gene>
<evidence type="ECO:0000256" key="1">
    <source>
        <dbReference type="SAM" id="MobiDB-lite"/>
    </source>
</evidence>
<dbReference type="Proteomes" id="UP000823775">
    <property type="component" value="Unassembled WGS sequence"/>
</dbReference>
<reference evidence="2 3" key="1">
    <citation type="journal article" date="2021" name="BMC Genomics">
        <title>Datura genome reveals duplications of psychoactive alkaloid biosynthetic genes and high mutation rate following tissue culture.</title>
        <authorList>
            <person name="Rajewski A."/>
            <person name="Carter-House D."/>
            <person name="Stajich J."/>
            <person name="Litt A."/>
        </authorList>
    </citation>
    <scope>NUCLEOTIDE SEQUENCE [LARGE SCALE GENOMIC DNA]</scope>
    <source>
        <strain evidence="2">AR-01</strain>
    </source>
</reference>
<feature type="compositionally biased region" description="Basic and acidic residues" evidence="1">
    <location>
        <begin position="17"/>
        <end position="27"/>
    </location>
</feature>
<proteinExistence type="predicted"/>
<organism evidence="2 3">
    <name type="scientific">Datura stramonium</name>
    <name type="common">Jimsonweed</name>
    <name type="synonym">Common thornapple</name>
    <dbReference type="NCBI Taxonomy" id="4076"/>
    <lineage>
        <taxon>Eukaryota</taxon>
        <taxon>Viridiplantae</taxon>
        <taxon>Streptophyta</taxon>
        <taxon>Embryophyta</taxon>
        <taxon>Tracheophyta</taxon>
        <taxon>Spermatophyta</taxon>
        <taxon>Magnoliopsida</taxon>
        <taxon>eudicotyledons</taxon>
        <taxon>Gunneridae</taxon>
        <taxon>Pentapetalae</taxon>
        <taxon>asterids</taxon>
        <taxon>lamiids</taxon>
        <taxon>Solanales</taxon>
        <taxon>Solanaceae</taxon>
        <taxon>Solanoideae</taxon>
        <taxon>Datureae</taxon>
        <taxon>Datura</taxon>
    </lineage>
</organism>
<feature type="region of interest" description="Disordered" evidence="1">
    <location>
        <begin position="1"/>
        <end position="27"/>
    </location>
</feature>